<evidence type="ECO:0000256" key="1">
    <source>
        <dbReference type="ARBA" id="ARBA00007754"/>
    </source>
</evidence>
<comment type="similarity">
    <text evidence="1 4">Belongs to the glycosyl hydrolase 26 family.</text>
</comment>
<dbReference type="EMBL" id="CAJRAY010000016">
    <property type="protein sequence ID" value="CAG5079073.1"/>
    <property type="molecule type" value="Genomic_DNA"/>
</dbReference>
<dbReference type="PRINTS" id="PR00739">
    <property type="entry name" value="GLHYDRLASE26"/>
</dbReference>
<dbReference type="Proteomes" id="UP000681526">
    <property type="component" value="Unassembled WGS sequence"/>
</dbReference>
<evidence type="ECO:0000313" key="6">
    <source>
        <dbReference type="EMBL" id="CAG5079073.1"/>
    </source>
</evidence>
<dbReference type="InterPro" id="IPR000805">
    <property type="entry name" value="Glyco_hydro_26"/>
</dbReference>
<feature type="active site" description="Nucleophile" evidence="4">
    <location>
        <position position="270"/>
    </location>
</feature>
<dbReference type="InterPro" id="IPR017853">
    <property type="entry name" value="GH"/>
</dbReference>
<evidence type="ECO:0000256" key="2">
    <source>
        <dbReference type="ARBA" id="ARBA00022801"/>
    </source>
</evidence>
<name>A0ABM8V0F6_THEXY</name>
<comment type="caution">
    <text evidence="6">The sequence shown here is derived from an EMBL/GenBank/DDBJ whole genome shotgun (WGS) entry which is preliminary data.</text>
</comment>
<dbReference type="PANTHER" id="PTHR40079:SF4">
    <property type="entry name" value="GH26 DOMAIN-CONTAINING PROTEIN-RELATED"/>
    <property type="match status" value="1"/>
</dbReference>
<dbReference type="InterPro" id="IPR022790">
    <property type="entry name" value="GH26_dom"/>
</dbReference>
<dbReference type="Gene3D" id="3.20.20.80">
    <property type="entry name" value="Glycosidases"/>
    <property type="match status" value="1"/>
</dbReference>
<evidence type="ECO:0000313" key="7">
    <source>
        <dbReference type="Proteomes" id="UP000681526"/>
    </source>
</evidence>
<dbReference type="SUPFAM" id="SSF51445">
    <property type="entry name" value="(Trans)glycosidases"/>
    <property type="match status" value="1"/>
</dbReference>
<evidence type="ECO:0000256" key="4">
    <source>
        <dbReference type="PROSITE-ProRule" id="PRU01100"/>
    </source>
</evidence>
<feature type="domain" description="GH26" evidence="5">
    <location>
        <begin position="22"/>
        <end position="332"/>
    </location>
</feature>
<organism evidence="6 7">
    <name type="scientific">Thermobacillus xylanilyticus</name>
    <dbReference type="NCBI Taxonomy" id="76633"/>
    <lineage>
        <taxon>Bacteria</taxon>
        <taxon>Bacillati</taxon>
        <taxon>Bacillota</taxon>
        <taxon>Bacilli</taxon>
        <taxon>Bacillales</taxon>
        <taxon>Paenibacillaceae</taxon>
        <taxon>Thermobacillus</taxon>
    </lineage>
</organism>
<dbReference type="Pfam" id="PF02156">
    <property type="entry name" value="Glyco_hydro_26"/>
    <property type="match status" value="1"/>
</dbReference>
<keyword evidence="7" id="KW-1185">Reference proteome</keyword>
<feature type="active site" description="Proton donor" evidence="4">
    <location>
        <position position="178"/>
    </location>
</feature>
<reference evidence="6 7" key="1">
    <citation type="submission" date="2021-04" db="EMBL/GenBank/DDBJ databases">
        <authorList>
            <person name="Rakotoarivonina H."/>
        </authorList>
    </citation>
    <scope>NUCLEOTIDE SEQUENCE [LARGE SCALE GENOMIC DNA]</scope>
    <source>
        <strain evidence="6 7">XE</strain>
    </source>
</reference>
<keyword evidence="3 4" id="KW-0326">Glycosidase</keyword>
<protein>
    <submittedName>
        <fullName evidence="6">Beta-1,4-mannanase GH26</fullName>
        <ecNumber evidence="6">3.2.1.78</ecNumber>
    </submittedName>
</protein>
<dbReference type="PROSITE" id="PS51764">
    <property type="entry name" value="GH26"/>
    <property type="match status" value="1"/>
</dbReference>
<dbReference type="PANTHER" id="PTHR40079">
    <property type="entry name" value="MANNAN ENDO-1,4-BETA-MANNOSIDASE E-RELATED"/>
    <property type="match status" value="1"/>
</dbReference>
<sequence>MNMHLQGRLNVEPKLVSPRASENARRLMAYLCDLYGRRMLTGQQYGIDETPEVDVIFRATGKYPAVGGFDFMNDSPSRVERGTVGMDTERAIDWWRQGGIVTFCWHWNAPAGLIDEPPDRGWHRGFYTEATTFDIEAALRDDTCEAFGLLMRDIDAIAVRLKQLRDEGIPVLWRPLHEASGGWFWWGAKGPEPYIKLWRILFDRLTRKHVLDNLIWVWNGQHRDWYPGDAFVDIIGEDIYPPERTYVSHIDRFRQVLGYTSKNKIIALTENGPLPDPDRMIADGAPWAWNCTWYGSFVCEKREDGTWDVGEQYTERWMLNKFYDHPFTVTRDELPDLTRYPLPEEREIGKKA</sequence>
<dbReference type="GO" id="GO:0016985">
    <property type="term" value="F:mannan endo-1,4-beta-mannosidase activity"/>
    <property type="evidence" value="ECO:0007669"/>
    <property type="project" value="UniProtKB-EC"/>
</dbReference>
<evidence type="ECO:0000259" key="5">
    <source>
        <dbReference type="PROSITE" id="PS51764"/>
    </source>
</evidence>
<evidence type="ECO:0000256" key="3">
    <source>
        <dbReference type="ARBA" id="ARBA00023295"/>
    </source>
</evidence>
<dbReference type="EC" id="3.2.1.78" evidence="6"/>
<keyword evidence="2 4" id="KW-0378">Hydrolase</keyword>
<proteinExistence type="inferred from homology"/>
<accession>A0ABM8V0F6</accession>
<gene>
    <name evidence="6" type="primary">txxe 217-man26B</name>
    <name evidence="6" type="ORF">TXXE_02800</name>
</gene>
<dbReference type="RefSeq" id="WP_213483380.1">
    <property type="nucleotide sequence ID" value="NZ_CAJRAY010000016.1"/>
</dbReference>